<dbReference type="HOGENOM" id="CLU_1713817_0_0_1"/>
<keyword evidence="3" id="KW-1185">Reference proteome</keyword>
<reference evidence="2 3" key="1">
    <citation type="journal article" date="2013" name="BMC Genomics">
        <title>Comparative genomics of parasitic silkworm microsporidia reveal an association between genome expansion and host adaptation.</title>
        <authorList>
            <person name="Pan G."/>
            <person name="Xu J."/>
            <person name="Li T."/>
            <person name="Xia Q."/>
            <person name="Liu S.L."/>
            <person name="Zhang G."/>
            <person name="Li S."/>
            <person name="Li C."/>
            <person name="Liu H."/>
            <person name="Yang L."/>
            <person name="Liu T."/>
            <person name="Zhang X."/>
            <person name="Wu Z."/>
            <person name="Fan W."/>
            <person name="Dang X."/>
            <person name="Xiang H."/>
            <person name="Tao M."/>
            <person name="Li Y."/>
            <person name="Hu J."/>
            <person name="Li Z."/>
            <person name="Lin L."/>
            <person name="Luo J."/>
            <person name="Geng L."/>
            <person name="Wang L."/>
            <person name="Long M."/>
            <person name="Wan Y."/>
            <person name="He N."/>
            <person name="Zhang Z."/>
            <person name="Lu C."/>
            <person name="Keeling P.J."/>
            <person name="Wang J."/>
            <person name="Xiang Z."/>
            <person name="Zhou Z."/>
        </authorList>
    </citation>
    <scope>NUCLEOTIDE SEQUENCE [LARGE SCALE GENOMIC DNA]</scope>
    <source>
        <strain evidence="3">CQ1 / CVCC 102059</strain>
    </source>
</reference>
<evidence type="ECO:0000256" key="1">
    <source>
        <dbReference type="SAM" id="SignalP"/>
    </source>
</evidence>
<proteinExistence type="predicted"/>
<gene>
    <name evidence="2" type="ORF">NBO_431g0002</name>
</gene>
<dbReference type="AlphaFoldDB" id="R0KQJ5"/>
<evidence type="ECO:0000313" key="3">
    <source>
        <dbReference type="Proteomes" id="UP000016927"/>
    </source>
</evidence>
<sequence length="153" mass="17471">MKFEIITLFLIIINTIEDAGLSSNSLKLGERNFENELNQKAFKDLGIALQKETLSDQDQETLKIFGRAIELGKISDYEHREEFKLLGKAIVENTLNDEAKKLLGKLFERGRDEETYAKLRKILVENDKSTTLKQQGPSESQGIRQFQPVTIVI</sequence>
<name>R0KQJ5_NOSB1</name>
<accession>R0KQJ5</accession>
<dbReference type="Proteomes" id="UP000016927">
    <property type="component" value="Unassembled WGS sequence"/>
</dbReference>
<keyword evidence="1" id="KW-0732">Signal</keyword>
<dbReference type="VEuPathDB" id="MicrosporidiaDB:NBO_431g0002"/>
<dbReference type="EMBL" id="KB909339">
    <property type="protein sequence ID" value="EOB12477.1"/>
    <property type="molecule type" value="Genomic_DNA"/>
</dbReference>
<evidence type="ECO:0000313" key="2">
    <source>
        <dbReference type="EMBL" id="EOB12477.1"/>
    </source>
</evidence>
<protein>
    <submittedName>
        <fullName evidence="2">Uncharacterized protein</fullName>
    </submittedName>
</protein>
<feature type="chain" id="PRO_5004354336" evidence="1">
    <location>
        <begin position="23"/>
        <end position="153"/>
    </location>
</feature>
<feature type="signal peptide" evidence="1">
    <location>
        <begin position="1"/>
        <end position="22"/>
    </location>
</feature>
<organism evidence="2 3">
    <name type="scientific">Nosema bombycis (strain CQ1 / CVCC 102059)</name>
    <name type="common">Microsporidian parasite</name>
    <name type="synonym">Pebrine of silkworm</name>
    <dbReference type="NCBI Taxonomy" id="578461"/>
    <lineage>
        <taxon>Eukaryota</taxon>
        <taxon>Fungi</taxon>
        <taxon>Fungi incertae sedis</taxon>
        <taxon>Microsporidia</taxon>
        <taxon>Nosematidae</taxon>
        <taxon>Nosema</taxon>
    </lineage>
</organism>